<name>A0A377TI00_KLEPN</name>
<organism evidence="1 2">
    <name type="scientific">Klebsiella pneumoniae</name>
    <dbReference type="NCBI Taxonomy" id="573"/>
    <lineage>
        <taxon>Bacteria</taxon>
        <taxon>Pseudomonadati</taxon>
        <taxon>Pseudomonadota</taxon>
        <taxon>Gammaproteobacteria</taxon>
        <taxon>Enterobacterales</taxon>
        <taxon>Enterobacteriaceae</taxon>
        <taxon>Klebsiella/Raoultella group</taxon>
        <taxon>Klebsiella</taxon>
        <taxon>Klebsiella pneumoniae complex</taxon>
    </lineage>
</organism>
<evidence type="ECO:0000313" key="1">
    <source>
        <dbReference type="EMBL" id="STS78501.1"/>
    </source>
</evidence>
<dbReference type="EMBL" id="UGKQ01000001">
    <property type="protein sequence ID" value="STS78501.1"/>
    <property type="molecule type" value="Genomic_DNA"/>
</dbReference>
<evidence type="ECO:0000313" key="2">
    <source>
        <dbReference type="Proteomes" id="UP000254938"/>
    </source>
</evidence>
<reference evidence="1 2" key="1">
    <citation type="submission" date="2018-06" db="EMBL/GenBank/DDBJ databases">
        <authorList>
            <consortium name="Pathogen Informatics"/>
            <person name="Doyle S."/>
        </authorList>
    </citation>
    <scope>NUCLEOTIDE SEQUENCE [LARGE SCALE GENOMIC DNA]</scope>
    <source>
        <strain evidence="1 2">NCTC9140</strain>
    </source>
</reference>
<dbReference type="Proteomes" id="UP000254938">
    <property type="component" value="Unassembled WGS sequence"/>
</dbReference>
<dbReference type="AlphaFoldDB" id="A0A377TI00"/>
<accession>A0A377TI00</accession>
<proteinExistence type="predicted"/>
<protein>
    <submittedName>
        <fullName evidence="1">Uncharacterized protein</fullName>
    </submittedName>
</protein>
<sequence>MVDGDGHLSSMIHQIGSLRDNEAEQTLLPLLLSLSALPWSTVSQATREALQRLIDLQSNLVASLPDNCAQHFCENLRDSGCLLTNIPLVRSPSGQQTLHLVAQEKLWSYSAFNLQSLCFSLTHESENNSDIFRKRPVSTIRSLCVPALEKYVNENISSFIRDIFIHSEEDEIIPEFLNATFVDWRMQST</sequence>
<gene>
    <name evidence="1" type="ORF">NCTC9140_00133</name>
</gene>